<evidence type="ECO:0000256" key="1">
    <source>
        <dbReference type="SAM" id="MobiDB-lite"/>
    </source>
</evidence>
<accession>A0A7K3TAR2</accession>
<feature type="compositionally biased region" description="Polar residues" evidence="1">
    <location>
        <begin position="1"/>
        <end position="20"/>
    </location>
</feature>
<dbReference type="OrthoDB" id="3229754at2"/>
<feature type="region of interest" description="Disordered" evidence="1">
    <location>
        <begin position="1"/>
        <end position="26"/>
    </location>
</feature>
<dbReference type="AlphaFoldDB" id="A0A7K3TAR2"/>
<protein>
    <submittedName>
        <fullName evidence="4">Isopeptide-forming domain-containing fimbrial protein</fullName>
    </submittedName>
</protein>
<dbReference type="Pfam" id="PF17802">
    <property type="entry name" value="SpaA"/>
    <property type="match status" value="1"/>
</dbReference>
<keyword evidence="2" id="KW-0472">Membrane</keyword>
<dbReference type="InterPro" id="IPR041033">
    <property type="entry name" value="SpaA_PFL_dom_1"/>
</dbReference>
<dbReference type="Gene3D" id="2.60.40.10">
    <property type="entry name" value="Immunoglobulins"/>
    <property type="match status" value="1"/>
</dbReference>
<reference evidence="4 5" key="1">
    <citation type="submission" date="2019-10" db="EMBL/GenBank/DDBJ databases">
        <title>Bifidobacterium from non-human primates.</title>
        <authorList>
            <person name="Modesto M."/>
        </authorList>
    </citation>
    <scope>NUCLEOTIDE SEQUENCE [LARGE SCALE GENOMIC DNA]</scope>
    <source>
        <strain evidence="4 5">TREM</strain>
    </source>
</reference>
<evidence type="ECO:0000313" key="5">
    <source>
        <dbReference type="Proteomes" id="UP000469943"/>
    </source>
</evidence>
<comment type="caution">
    <text evidence="4">The sequence shown here is derived from an EMBL/GenBank/DDBJ whole genome shotgun (WGS) entry which is preliminary data.</text>
</comment>
<evidence type="ECO:0000259" key="3">
    <source>
        <dbReference type="Pfam" id="PF17802"/>
    </source>
</evidence>
<dbReference type="InterPro" id="IPR013783">
    <property type="entry name" value="Ig-like_fold"/>
</dbReference>
<dbReference type="Gene3D" id="2.60.40.740">
    <property type="match status" value="1"/>
</dbReference>
<dbReference type="InterPro" id="IPR026466">
    <property type="entry name" value="Fim_isopep_form_D2_dom"/>
</dbReference>
<evidence type="ECO:0000313" key="4">
    <source>
        <dbReference type="EMBL" id="NEG70743.1"/>
    </source>
</evidence>
<keyword evidence="2" id="KW-1133">Transmembrane helix</keyword>
<dbReference type="GO" id="GO:0005975">
    <property type="term" value="P:carbohydrate metabolic process"/>
    <property type="evidence" value="ECO:0007669"/>
    <property type="project" value="UniProtKB-ARBA"/>
</dbReference>
<keyword evidence="2" id="KW-0812">Transmembrane</keyword>
<feature type="domain" description="SpaA-like prealbumin fold" evidence="3">
    <location>
        <begin position="395"/>
        <end position="482"/>
    </location>
</feature>
<dbReference type="Proteomes" id="UP000469943">
    <property type="component" value="Unassembled WGS sequence"/>
</dbReference>
<sequence>MTMTIRNHASTGRTNGTAGTSHAAGNDNRMARVARHAVSGLCAATILLGSMAMIPAASAADGTLTLTSGSGSTLAGHTFSIYKLATYADVVLSGNTVKSLSAQSADGATDKWLTTALDAAGVAIDTNAGQNAAAQMLRQTTGSATSRRIAANLESTVAGKTPVKSKLTSNAASLPITLPEGFYLIIDTAGMPILSSTTVSGKTVMATGATLGSVAVKGKIATPNKQIKAADGTWKDAAAATNGETREFRIRLTLPNRLAADTITIDDAMSGMEYVSGSFAATISEGAKRGTVVTKEFGTIGVSPSGKGFKVTSTQALIDTYENQQLEITYRAKVTDATRANSATNTVKVTVNWLPDTTPPGKEPPAPGEDKVTVATYDFDLTKISASSTTTKRIVVAGAKFTIKNETLGKWLNWDDKTGQWTYVDTAAKAQERSTDAQGVISYDRLGAGTYLISETQVPDGYFTAIKPSFRVTIADDGTTTIVGVAQSGLTTKVTGADASATTPVAIVKNVDSMTQLPATGGTVMGVILIGGIAVLLFAGLNGTKAYRISLDGSERPDVRA</sequence>
<gene>
    <name evidence="4" type="ORF">GFD24_00550</name>
</gene>
<organism evidence="4 5">
    <name type="scientific">Bifidobacterium ramosum</name>
    <dbReference type="NCBI Taxonomy" id="1798158"/>
    <lineage>
        <taxon>Bacteria</taxon>
        <taxon>Bacillati</taxon>
        <taxon>Actinomycetota</taxon>
        <taxon>Actinomycetes</taxon>
        <taxon>Bifidobacteriales</taxon>
        <taxon>Bifidobacteriaceae</taxon>
        <taxon>Bifidobacterium</taxon>
    </lineage>
</organism>
<dbReference type="EMBL" id="WHZX01000001">
    <property type="protein sequence ID" value="NEG70743.1"/>
    <property type="molecule type" value="Genomic_DNA"/>
</dbReference>
<dbReference type="NCBIfam" id="TIGR04226">
    <property type="entry name" value="RrgB_K2N_iso_D2"/>
    <property type="match status" value="1"/>
</dbReference>
<feature type="transmembrane region" description="Helical" evidence="2">
    <location>
        <begin position="519"/>
        <end position="541"/>
    </location>
</feature>
<evidence type="ECO:0000256" key="2">
    <source>
        <dbReference type="SAM" id="Phobius"/>
    </source>
</evidence>
<proteinExistence type="predicted"/>
<name>A0A7K3TAR2_9BIFI</name>